<comment type="caution">
    <text evidence="1">The sequence shown here is derived from an EMBL/GenBank/DDBJ whole genome shotgun (WGS) entry which is preliminary data.</text>
</comment>
<accession>A0AAV4RRT8</accession>
<reference evidence="1 2" key="1">
    <citation type="submission" date="2021-06" db="EMBL/GenBank/DDBJ databases">
        <title>Caerostris extrusa draft genome.</title>
        <authorList>
            <person name="Kono N."/>
            <person name="Arakawa K."/>
        </authorList>
    </citation>
    <scope>NUCLEOTIDE SEQUENCE [LARGE SCALE GENOMIC DNA]</scope>
</reference>
<proteinExistence type="predicted"/>
<sequence>MNLPEEGGTRNHELWGGEKELVMKKERFLIFPLCDNLPYTERDYDYYGLCDAEDSITYGTEGLTANSDLMKQNARVIHRMMLEPGGARIFRRGRDAQS</sequence>
<evidence type="ECO:0000313" key="1">
    <source>
        <dbReference type="EMBL" id="GIY24175.1"/>
    </source>
</evidence>
<keyword evidence="2" id="KW-1185">Reference proteome</keyword>
<organism evidence="1 2">
    <name type="scientific">Caerostris extrusa</name>
    <name type="common">Bark spider</name>
    <name type="synonym">Caerostris bankana</name>
    <dbReference type="NCBI Taxonomy" id="172846"/>
    <lineage>
        <taxon>Eukaryota</taxon>
        <taxon>Metazoa</taxon>
        <taxon>Ecdysozoa</taxon>
        <taxon>Arthropoda</taxon>
        <taxon>Chelicerata</taxon>
        <taxon>Arachnida</taxon>
        <taxon>Araneae</taxon>
        <taxon>Araneomorphae</taxon>
        <taxon>Entelegynae</taxon>
        <taxon>Araneoidea</taxon>
        <taxon>Araneidae</taxon>
        <taxon>Caerostris</taxon>
    </lineage>
</organism>
<dbReference type="Proteomes" id="UP001054945">
    <property type="component" value="Unassembled WGS sequence"/>
</dbReference>
<gene>
    <name evidence="1" type="ORF">CEXT_148221</name>
</gene>
<protein>
    <submittedName>
        <fullName evidence="1">Uncharacterized protein</fullName>
    </submittedName>
</protein>
<evidence type="ECO:0000313" key="2">
    <source>
        <dbReference type="Proteomes" id="UP001054945"/>
    </source>
</evidence>
<dbReference type="EMBL" id="BPLR01008364">
    <property type="protein sequence ID" value="GIY24175.1"/>
    <property type="molecule type" value="Genomic_DNA"/>
</dbReference>
<name>A0AAV4RRT8_CAEEX</name>
<dbReference type="AlphaFoldDB" id="A0AAV4RRT8"/>